<dbReference type="NCBIfam" id="NF010061">
    <property type="entry name" value="PRK13538.1"/>
    <property type="match status" value="1"/>
</dbReference>
<dbReference type="GO" id="GO:0016887">
    <property type="term" value="F:ATP hydrolysis activity"/>
    <property type="evidence" value="ECO:0007669"/>
    <property type="project" value="InterPro"/>
</dbReference>
<accession>A0A3B1AI05</accession>
<dbReference type="Pfam" id="PF00005">
    <property type="entry name" value="ABC_tran"/>
    <property type="match status" value="1"/>
</dbReference>
<dbReference type="GO" id="GO:0022857">
    <property type="term" value="F:transmembrane transporter activity"/>
    <property type="evidence" value="ECO:0007669"/>
    <property type="project" value="InterPro"/>
</dbReference>
<dbReference type="SUPFAM" id="SSF52540">
    <property type="entry name" value="P-loop containing nucleoside triphosphate hydrolases"/>
    <property type="match status" value="1"/>
</dbReference>
<evidence type="ECO:0000256" key="3">
    <source>
        <dbReference type="ARBA" id="ARBA00022748"/>
    </source>
</evidence>
<evidence type="ECO:0000313" key="8">
    <source>
        <dbReference type="EMBL" id="VAW99612.1"/>
    </source>
</evidence>
<dbReference type="PANTHER" id="PTHR43499:SF1">
    <property type="entry name" value="ABC TRANSPORTER I FAMILY MEMBER 1"/>
    <property type="match status" value="1"/>
</dbReference>
<evidence type="ECO:0000256" key="5">
    <source>
        <dbReference type="ARBA" id="ARBA00022967"/>
    </source>
</evidence>
<name>A0A3B1AI05_9ZZZZ</name>
<sequence>MHSPNTTELDFSGQDWLLSVHDLCCFRDDRELFKDLNFTLKSGQALFIEGRNGSGKTSLIRILTGLRQAESGEVSWCGENITRLGHEYCRHFVYVGHLNGVKENLTVLENLKMARVLGQTSSGLSLDSALAQVHLTHFEDSMVHTLSAGQHRRLALARMLVIGSPLWIMDEPFTALDKYGVKLFESLLKNHTDNGGMAVMTSHHDMNLHDVDVKVLTIGK</sequence>
<dbReference type="InterPro" id="IPR027417">
    <property type="entry name" value="P-loop_NTPase"/>
</dbReference>
<dbReference type="InterPro" id="IPR003593">
    <property type="entry name" value="AAA+_ATPase"/>
</dbReference>
<dbReference type="Gene3D" id="3.40.50.300">
    <property type="entry name" value="P-loop containing nucleotide triphosphate hydrolases"/>
    <property type="match status" value="1"/>
</dbReference>
<keyword evidence="5" id="KW-1278">Translocase</keyword>
<keyword evidence="2" id="KW-0547">Nucleotide-binding</keyword>
<organism evidence="8">
    <name type="scientific">hydrothermal vent metagenome</name>
    <dbReference type="NCBI Taxonomy" id="652676"/>
    <lineage>
        <taxon>unclassified sequences</taxon>
        <taxon>metagenomes</taxon>
        <taxon>ecological metagenomes</taxon>
    </lineage>
</organism>
<dbReference type="SMART" id="SM00382">
    <property type="entry name" value="AAA"/>
    <property type="match status" value="1"/>
</dbReference>
<evidence type="ECO:0000256" key="2">
    <source>
        <dbReference type="ARBA" id="ARBA00022741"/>
    </source>
</evidence>
<dbReference type="AlphaFoldDB" id="A0A3B1AI05"/>
<evidence type="ECO:0000256" key="4">
    <source>
        <dbReference type="ARBA" id="ARBA00022840"/>
    </source>
</evidence>
<dbReference type="PANTHER" id="PTHR43499">
    <property type="entry name" value="ABC TRANSPORTER I FAMILY MEMBER 1"/>
    <property type="match status" value="1"/>
</dbReference>
<dbReference type="GO" id="GO:0017004">
    <property type="term" value="P:cytochrome complex assembly"/>
    <property type="evidence" value="ECO:0007669"/>
    <property type="project" value="UniProtKB-KW"/>
</dbReference>
<reference evidence="8" key="1">
    <citation type="submission" date="2018-06" db="EMBL/GenBank/DDBJ databases">
        <authorList>
            <person name="Zhirakovskaya E."/>
        </authorList>
    </citation>
    <scope>NUCLEOTIDE SEQUENCE</scope>
</reference>
<keyword evidence="6" id="KW-0472">Membrane</keyword>
<dbReference type="InterPro" id="IPR003439">
    <property type="entry name" value="ABC_transporter-like_ATP-bd"/>
</dbReference>
<dbReference type="InterPro" id="IPR005895">
    <property type="entry name" value="ABC_transptr_haem_export_CcmA"/>
</dbReference>
<dbReference type="PROSITE" id="PS50893">
    <property type="entry name" value="ABC_TRANSPORTER_2"/>
    <property type="match status" value="1"/>
</dbReference>
<evidence type="ECO:0000259" key="7">
    <source>
        <dbReference type="PROSITE" id="PS50893"/>
    </source>
</evidence>
<protein>
    <submittedName>
        <fullName evidence="8">ABC transporter involved in cytochrome c biogenesis, ATPase component CcmA</fullName>
    </submittedName>
</protein>
<gene>
    <name evidence="8" type="ORF">MNBD_GAMMA22-2858</name>
</gene>
<dbReference type="GO" id="GO:0005524">
    <property type="term" value="F:ATP binding"/>
    <property type="evidence" value="ECO:0007669"/>
    <property type="project" value="UniProtKB-KW"/>
</dbReference>
<dbReference type="NCBIfam" id="TIGR01189">
    <property type="entry name" value="ccmA"/>
    <property type="match status" value="1"/>
</dbReference>
<keyword evidence="3" id="KW-0201">Cytochrome c-type biogenesis</keyword>
<keyword evidence="4" id="KW-0067">ATP-binding</keyword>
<feature type="domain" description="ABC transporter" evidence="7">
    <location>
        <begin position="18"/>
        <end position="220"/>
    </location>
</feature>
<dbReference type="EMBL" id="UOFS01000040">
    <property type="protein sequence ID" value="VAW99612.1"/>
    <property type="molecule type" value="Genomic_DNA"/>
</dbReference>
<proteinExistence type="predicted"/>
<keyword evidence="1" id="KW-0813">Transport</keyword>
<evidence type="ECO:0000256" key="6">
    <source>
        <dbReference type="ARBA" id="ARBA00023136"/>
    </source>
</evidence>
<evidence type="ECO:0000256" key="1">
    <source>
        <dbReference type="ARBA" id="ARBA00022448"/>
    </source>
</evidence>